<reference evidence="3 4" key="1">
    <citation type="submission" date="2019-08" db="EMBL/GenBank/DDBJ databases">
        <authorList>
            <person name="Hu J."/>
        </authorList>
    </citation>
    <scope>NUCLEOTIDE SEQUENCE [LARGE SCALE GENOMIC DNA]</scope>
    <source>
        <strain evidence="3 4">NEAU-184</strain>
    </source>
</reference>
<keyword evidence="4" id="KW-1185">Reference proteome</keyword>
<protein>
    <submittedName>
        <fullName evidence="3">DUF167 domain-containing protein</fullName>
    </submittedName>
</protein>
<gene>
    <name evidence="3" type="ORF">FYC51_18945</name>
</gene>
<feature type="region of interest" description="Disordered" evidence="2">
    <location>
        <begin position="1"/>
        <end position="25"/>
    </location>
</feature>
<sequence length="79" mass="8439">MEITVRVKPGSRRGPFVDETPEDPGASLTVHVRERAVDGAANEGVIRALAAHFGVRRGDVVILRGHTARIKRVSVGGVD</sequence>
<dbReference type="InterPro" id="IPR036591">
    <property type="entry name" value="YggU-like_sf"/>
</dbReference>
<comment type="caution">
    <text evidence="3">The sequence shown here is derived from an EMBL/GenBank/DDBJ whole genome shotgun (WGS) entry which is preliminary data.</text>
</comment>
<evidence type="ECO:0000256" key="1">
    <source>
        <dbReference type="ARBA" id="ARBA00010364"/>
    </source>
</evidence>
<dbReference type="InterPro" id="IPR003746">
    <property type="entry name" value="DUF167"/>
</dbReference>
<dbReference type="AlphaFoldDB" id="A0A5S4UX93"/>
<dbReference type="Gene3D" id="3.30.1200.10">
    <property type="entry name" value="YggU-like"/>
    <property type="match status" value="1"/>
</dbReference>
<proteinExistence type="inferred from homology"/>
<organism evidence="3 4">
    <name type="scientific">Agromyces mariniharenae</name>
    <dbReference type="NCBI Taxonomy" id="2604423"/>
    <lineage>
        <taxon>Bacteria</taxon>
        <taxon>Bacillati</taxon>
        <taxon>Actinomycetota</taxon>
        <taxon>Actinomycetes</taxon>
        <taxon>Micrococcales</taxon>
        <taxon>Microbacteriaceae</taxon>
        <taxon>Agromyces</taxon>
    </lineage>
</organism>
<evidence type="ECO:0000256" key="2">
    <source>
        <dbReference type="SAM" id="MobiDB-lite"/>
    </source>
</evidence>
<dbReference type="SUPFAM" id="SSF69786">
    <property type="entry name" value="YggU-like"/>
    <property type="match status" value="1"/>
</dbReference>
<dbReference type="SMART" id="SM01152">
    <property type="entry name" value="DUF167"/>
    <property type="match status" value="1"/>
</dbReference>
<dbReference type="Pfam" id="PF02594">
    <property type="entry name" value="DUF167"/>
    <property type="match status" value="1"/>
</dbReference>
<dbReference type="NCBIfam" id="TIGR00251">
    <property type="entry name" value="DUF167 family protein"/>
    <property type="match status" value="1"/>
</dbReference>
<comment type="similarity">
    <text evidence="1">Belongs to the UPF0235 family.</text>
</comment>
<evidence type="ECO:0000313" key="3">
    <source>
        <dbReference type="EMBL" id="TYL51192.1"/>
    </source>
</evidence>
<name>A0A5S4UX93_9MICO</name>
<dbReference type="RefSeq" id="WP_148735301.1">
    <property type="nucleotide sequence ID" value="NZ_VSSB01000002.1"/>
</dbReference>
<dbReference type="EMBL" id="VSSB01000002">
    <property type="protein sequence ID" value="TYL51192.1"/>
    <property type="molecule type" value="Genomic_DNA"/>
</dbReference>
<evidence type="ECO:0000313" key="4">
    <source>
        <dbReference type="Proteomes" id="UP000325243"/>
    </source>
</evidence>
<dbReference type="Proteomes" id="UP000325243">
    <property type="component" value="Unassembled WGS sequence"/>
</dbReference>
<accession>A0A5S4UX93</accession>